<protein>
    <submittedName>
        <fullName evidence="1">Uncharacterized protein</fullName>
    </submittedName>
</protein>
<name>A0AA35YKB1_LACSI</name>
<dbReference type="AlphaFoldDB" id="A0AA35YKB1"/>
<accession>A0AA35YKB1</accession>
<dbReference type="EMBL" id="OX465079">
    <property type="protein sequence ID" value="CAI9275462.1"/>
    <property type="molecule type" value="Genomic_DNA"/>
</dbReference>
<sequence length="179" mass="20273">MLNFKRASELLLAPLHRPEQPPPLTLIAILISLSLPFPSIKNPTTIPFICILSKPLQTQTYIKNRFHILYFNLVYIGNWREIISSPIGSILKKSRFAGLLVGPGTPPPWKIITKMIYLFVTKVTLDEVQLCVANKLGLIYMEGIWFMILTWTTYKSTTARMWKISGSYSCRGIDSLDGG</sequence>
<gene>
    <name evidence="1" type="ORF">LSALG_LOCUS15492</name>
</gene>
<evidence type="ECO:0000313" key="2">
    <source>
        <dbReference type="Proteomes" id="UP001177003"/>
    </source>
</evidence>
<proteinExistence type="predicted"/>
<keyword evidence="2" id="KW-1185">Reference proteome</keyword>
<evidence type="ECO:0000313" key="1">
    <source>
        <dbReference type="EMBL" id="CAI9275462.1"/>
    </source>
</evidence>
<dbReference type="Proteomes" id="UP001177003">
    <property type="component" value="Chromosome 3"/>
</dbReference>
<organism evidence="1 2">
    <name type="scientific">Lactuca saligna</name>
    <name type="common">Willowleaf lettuce</name>
    <dbReference type="NCBI Taxonomy" id="75948"/>
    <lineage>
        <taxon>Eukaryota</taxon>
        <taxon>Viridiplantae</taxon>
        <taxon>Streptophyta</taxon>
        <taxon>Embryophyta</taxon>
        <taxon>Tracheophyta</taxon>
        <taxon>Spermatophyta</taxon>
        <taxon>Magnoliopsida</taxon>
        <taxon>eudicotyledons</taxon>
        <taxon>Gunneridae</taxon>
        <taxon>Pentapetalae</taxon>
        <taxon>asterids</taxon>
        <taxon>campanulids</taxon>
        <taxon>Asterales</taxon>
        <taxon>Asteraceae</taxon>
        <taxon>Cichorioideae</taxon>
        <taxon>Cichorieae</taxon>
        <taxon>Lactucinae</taxon>
        <taxon>Lactuca</taxon>
    </lineage>
</organism>
<reference evidence="1" key="1">
    <citation type="submission" date="2023-04" db="EMBL/GenBank/DDBJ databases">
        <authorList>
            <person name="Vijverberg K."/>
            <person name="Xiong W."/>
            <person name="Schranz E."/>
        </authorList>
    </citation>
    <scope>NUCLEOTIDE SEQUENCE</scope>
</reference>